<evidence type="ECO:0000256" key="5">
    <source>
        <dbReference type="ARBA" id="ARBA00022729"/>
    </source>
</evidence>
<dbReference type="EMBL" id="BRYA01000195">
    <property type="protein sequence ID" value="GMI43588.1"/>
    <property type="molecule type" value="Genomic_DNA"/>
</dbReference>
<evidence type="ECO:0000256" key="10">
    <source>
        <dbReference type="PROSITE-ProRule" id="PRU10061"/>
    </source>
</evidence>
<keyword evidence="4" id="KW-0858">Xylan degradation</keyword>
<keyword evidence="5 11" id="KW-0732">Signal</keyword>
<keyword evidence="7" id="KW-0119">Carbohydrate metabolism</keyword>
<evidence type="ECO:0000313" key="14">
    <source>
        <dbReference type="Proteomes" id="UP001165065"/>
    </source>
</evidence>
<evidence type="ECO:0000256" key="4">
    <source>
        <dbReference type="ARBA" id="ARBA00022651"/>
    </source>
</evidence>
<keyword evidence="8" id="KW-0326">Glycosidase</keyword>
<dbReference type="Pfam" id="PF00331">
    <property type="entry name" value="Glyco_hydro_10"/>
    <property type="match status" value="1"/>
</dbReference>
<dbReference type="InterPro" id="IPR044846">
    <property type="entry name" value="GH10"/>
</dbReference>
<keyword evidence="14" id="KW-1185">Reference proteome</keyword>
<feature type="domain" description="GH10" evidence="12">
    <location>
        <begin position="15"/>
        <end position="344"/>
    </location>
</feature>
<accession>A0A9W7GE58</accession>
<evidence type="ECO:0000256" key="3">
    <source>
        <dbReference type="ARBA" id="ARBA00012590"/>
    </source>
</evidence>
<dbReference type="PROSITE" id="PS51760">
    <property type="entry name" value="GH10_2"/>
    <property type="match status" value="1"/>
</dbReference>
<sequence length="348" mass="39160">MMIVTLTSLAIIIASASSQPLRSIASEKGLCYIGAAVNEAYFTQESYRATAAEQYNLVTAENSCKFGSIQPTRGEYNFQGCDSVLDFAVENGMQFRGHNFIWARFNPGWLEDGDFDSDELVKIMTDHINTVGSRYKNKTIAWDVVNEALNDDDYGLRDCIWHNITATESYTSYVDLAFTLARAADPQAKLFYNDYNVASSTGWSKGKSDAMFEMVKGMLERGVPIDGVGLQMHVGCGYDMFDGVRDNMSRYHEIGIEVHITELDLACEDKPEENKDCVWGDEAQEEQAETYASLLEICVESEACTNFETWGFTDEHTWLDEGTHPLPFDEEYEEKFAVKAMRDVLLNA</sequence>
<dbReference type="OrthoDB" id="3055998at2759"/>
<keyword evidence="9" id="KW-0624">Polysaccharide degradation</keyword>
<dbReference type="PANTHER" id="PTHR31490">
    <property type="entry name" value="GLYCOSYL HYDROLASE"/>
    <property type="match status" value="1"/>
</dbReference>
<dbReference type="EC" id="3.2.1.8" evidence="3"/>
<organism evidence="13 14">
    <name type="scientific">Triparma columacea</name>
    <dbReference type="NCBI Taxonomy" id="722753"/>
    <lineage>
        <taxon>Eukaryota</taxon>
        <taxon>Sar</taxon>
        <taxon>Stramenopiles</taxon>
        <taxon>Ochrophyta</taxon>
        <taxon>Bolidophyceae</taxon>
        <taxon>Parmales</taxon>
        <taxon>Triparmaceae</taxon>
        <taxon>Triparma</taxon>
    </lineage>
</organism>
<dbReference type="InterPro" id="IPR001000">
    <property type="entry name" value="GH10_dom"/>
</dbReference>
<comment type="catalytic activity">
    <reaction evidence="1">
        <text>Endohydrolysis of (1-&gt;4)-beta-D-xylosidic linkages in xylans.</text>
        <dbReference type="EC" id="3.2.1.8"/>
    </reaction>
</comment>
<proteinExistence type="inferred from homology"/>
<dbReference type="GO" id="GO:0045493">
    <property type="term" value="P:xylan catabolic process"/>
    <property type="evidence" value="ECO:0007669"/>
    <property type="project" value="UniProtKB-KW"/>
</dbReference>
<keyword evidence="6" id="KW-0378">Hydrolase</keyword>
<evidence type="ECO:0000256" key="1">
    <source>
        <dbReference type="ARBA" id="ARBA00000681"/>
    </source>
</evidence>
<dbReference type="PANTHER" id="PTHR31490:SF88">
    <property type="entry name" value="BETA-XYLANASE"/>
    <property type="match status" value="1"/>
</dbReference>
<feature type="signal peptide" evidence="11">
    <location>
        <begin position="1"/>
        <end position="18"/>
    </location>
</feature>
<reference evidence="14" key="1">
    <citation type="journal article" date="2023" name="Commun. Biol.">
        <title>Genome analysis of Parmales, the sister group of diatoms, reveals the evolutionary specialization of diatoms from phago-mixotrophs to photoautotrophs.</title>
        <authorList>
            <person name="Ban H."/>
            <person name="Sato S."/>
            <person name="Yoshikawa S."/>
            <person name="Yamada K."/>
            <person name="Nakamura Y."/>
            <person name="Ichinomiya M."/>
            <person name="Sato N."/>
            <person name="Blanc-Mathieu R."/>
            <person name="Endo H."/>
            <person name="Kuwata A."/>
            <person name="Ogata H."/>
        </authorList>
    </citation>
    <scope>NUCLEOTIDE SEQUENCE [LARGE SCALE GENOMIC DNA]</scope>
</reference>
<protein>
    <recommendedName>
        <fullName evidence="3">endo-1,4-beta-xylanase</fullName>
        <ecNumber evidence="3">3.2.1.8</ecNumber>
    </recommendedName>
</protein>
<evidence type="ECO:0000313" key="13">
    <source>
        <dbReference type="EMBL" id="GMI43588.1"/>
    </source>
</evidence>
<dbReference type="InterPro" id="IPR017853">
    <property type="entry name" value="GH"/>
</dbReference>
<dbReference type="Gene3D" id="3.20.20.80">
    <property type="entry name" value="Glycosidases"/>
    <property type="match status" value="1"/>
</dbReference>
<name>A0A9W7GE58_9STRA</name>
<comment type="similarity">
    <text evidence="2">Belongs to the glycosyl hydrolase 10 (cellulase F) family.</text>
</comment>
<evidence type="ECO:0000256" key="9">
    <source>
        <dbReference type="ARBA" id="ARBA00023326"/>
    </source>
</evidence>
<dbReference type="PROSITE" id="PS00591">
    <property type="entry name" value="GH10_1"/>
    <property type="match status" value="1"/>
</dbReference>
<evidence type="ECO:0000256" key="6">
    <source>
        <dbReference type="ARBA" id="ARBA00022801"/>
    </source>
</evidence>
<dbReference type="AlphaFoldDB" id="A0A9W7GE58"/>
<evidence type="ECO:0000256" key="7">
    <source>
        <dbReference type="ARBA" id="ARBA00023277"/>
    </source>
</evidence>
<evidence type="ECO:0000256" key="2">
    <source>
        <dbReference type="ARBA" id="ARBA00007495"/>
    </source>
</evidence>
<dbReference type="SUPFAM" id="SSF51445">
    <property type="entry name" value="(Trans)glycosidases"/>
    <property type="match status" value="1"/>
</dbReference>
<gene>
    <name evidence="13" type="ORF">TrCOL_g7369</name>
</gene>
<dbReference type="InterPro" id="IPR031158">
    <property type="entry name" value="GH10_AS"/>
</dbReference>
<dbReference type="SMART" id="SM00633">
    <property type="entry name" value="Glyco_10"/>
    <property type="match status" value="1"/>
</dbReference>
<evidence type="ECO:0000259" key="12">
    <source>
        <dbReference type="PROSITE" id="PS51760"/>
    </source>
</evidence>
<dbReference type="PRINTS" id="PR00134">
    <property type="entry name" value="GLHYDRLASE10"/>
</dbReference>
<dbReference type="Proteomes" id="UP001165065">
    <property type="component" value="Unassembled WGS sequence"/>
</dbReference>
<evidence type="ECO:0000256" key="8">
    <source>
        <dbReference type="ARBA" id="ARBA00023295"/>
    </source>
</evidence>
<feature type="chain" id="PRO_5040937867" description="endo-1,4-beta-xylanase" evidence="11">
    <location>
        <begin position="19"/>
        <end position="348"/>
    </location>
</feature>
<comment type="caution">
    <text evidence="13">The sequence shown here is derived from an EMBL/GenBank/DDBJ whole genome shotgun (WGS) entry which is preliminary data.</text>
</comment>
<evidence type="ECO:0000256" key="11">
    <source>
        <dbReference type="SAM" id="SignalP"/>
    </source>
</evidence>
<dbReference type="GO" id="GO:0031176">
    <property type="term" value="F:endo-1,4-beta-xylanase activity"/>
    <property type="evidence" value="ECO:0007669"/>
    <property type="project" value="UniProtKB-EC"/>
</dbReference>
<feature type="active site" description="Nucleophile" evidence="10">
    <location>
        <position position="262"/>
    </location>
</feature>